<reference evidence="2 3" key="1">
    <citation type="journal article" date="2013" name="Curr. Biol.">
        <title>The Genome of the Foraminiferan Reticulomyxa filosa.</title>
        <authorList>
            <person name="Glockner G."/>
            <person name="Hulsmann N."/>
            <person name="Schleicher M."/>
            <person name="Noegel A.A."/>
            <person name="Eichinger L."/>
            <person name="Gallinger C."/>
            <person name="Pawlowski J."/>
            <person name="Sierra R."/>
            <person name="Euteneuer U."/>
            <person name="Pillet L."/>
            <person name="Moustafa A."/>
            <person name="Platzer M."/>
            <person name="Groth M."/>
            <person name="Szafranski K."/>
            <person name="Schliwa M."/>
        </authorList>
    </citation>
    <scope>NUCLEOTIDE SEQUENCE [LARGE SCALE GENOMIC DNA]</scope>
</reference>
<dbReference type="AlphaFoldDB" id="X6LLJ9"/>
<dbReference type="Proteomes" id="UP000023152">
    <property type="component" value="Unassembled WGS sequence"/>
</dbReference>
<evidence type="ECO:0000256" key="1">
    <source>
        <dbReference type="SAM" id="Phobius"/>
    </source>
</evidence>
<name>X6LLJ9_RETFI</name>
<feature type="transmembrane region" description="Helical" evidence="1">
    <location>
        <begin position="99"/>
        <end position="118"/>
    </location>
</feature>
<keyword evidence="1" id="KW-0472">Membrane</keyword>
<sequence length="122" mass="14541">IIQIIYSIVLFESKRSHNVGYRICLGGVVYEWFCNQECKSFVFNKTNYNTVINEEKNNDQSIMNAYKNTFFSNMVHHAKTDHIKQNNDKFNGKNYQLSFIDYICSFCIQIMLFIYLLLEKHI</sequence>
<proteinExistence type="predicted"/>
<keyword evidence="3" id="KW-1185">Reference proteome</keyword>
<feature type="non-terminal residue" evidence="2">
    <location>
        <position position="1"/>
    </location>
</feature>
<organism evidence="2 3">
    <name type="scientific">Reticulomyxa filosa</name>
    <dbReference type="NCBI Taxonomy" id="46433"/>
    <lineage>
        <taxon>Eukaryota</taxon>
        <taxon>Sar</taxon>
        <taxon>Rhizaria</taxon>
        <taxon>Retaria</taxon>
        <taxon>Foraminifera</taxon>
        <taxon>Monothalamids</taxon>
        <taxon>Reticulomyxidae</taxon>
        <taxon>Reticulomyxa</taxon>
    </lineage>
</organism>
<dbReference type="EMBL" id="ASPP01035658">
    <property type="protein sequence ID" value="ETO02484.1"/>
    <property type="molecule type" value="Genomic_DNA"/>
</dbReference>
<keyword evidence="1" id="KW-1133">Transmembrane helix</keyword>
<evidence type="ECO:0000313" key="3">
    <source>
        <dbReference type="Proteomes" id="UP000023152"/>
    </source>
</evidence>
<comment type="caution">
    <text evidence="2">The sequence shown here is derived from an EMBL/GenBank/DDBJ whole genome shotgun (WGS) entry which is preliminary data.</text>
</comment>
<protein>
    <submittedName>
        <fullName evidence="2">Uncharacterized protein</fullName>
    </submittedName>
</protein>
<accession>X6LLJ9</accession>
<keyword evidence="1" id="KW-0812">Transmembrane</keyword>
<evidence type="ECO:0000313" key="2">
    <source>
        <dbReference type="EMBL" id="ETO02484.1"/>
    </source>
</evidence>
<gene>
    <name evidence="2" type="ORF">RFI_34947</name>
</gene>